<feature type="binding site" evidence="6">
    <location>
        <position position="37"/>
    </location>
    <ligand>
        <name>FAD</name>
        <dbReference type="ChEBI" id="CHEBI:57692"/>
    </ligand>
</feature>
<dbReference type="EMBL" id="JBHSFW010000004">
    <property type="protein sequence ID" value="MFC4618893.1"/>
    <property type="molecule type" value="Genomic_DNA"/>
</dbReference>
<gene>
    <name evidence="8" type="ORF">ACFO4N_09145</name>
</gene>
<proteinExistence type="inferred from homology"/>
<dbReference type="HAMAP" id="MF_01685">
    <property type="entry name" value="FENR2"/>
    <property type="match status" value="1"/>
</dbReference>
<dbReference type="InterPro" id="IPR022890">
    <property type="entry name" value="Fd--NADP_Rdtase_type_2"/>
</dbReference>
<name>A0ABV9GL65_9BACL</name>
<keyword evidence="3 6" id="KW-0274">FAD</keyword>
<keyword evidence="9" id="KW-1185">Reference proteome</keyword>
<dbReference type="Proteomes" id="UP001596022">
    <property type="component" value="Unassembled WGS sequence"/>
</dbReference>
<evidence type="ECO:0000313" key="8">
    <source>
        <dbReference type="EMBL" id="MFC4618893.1"/>
    </source>
</evidence>
<comment type="caution">
    <text evidence="8">The sequence shown here is derived from an EMBL/GenBank/DDBJ whole genome shotgun (WGS) entry which is preliminary data.</text>
</comment>
<dbReference type="RefSeq" id="WP_376845996.1">
    <property type="nucleotide sequence ID" value="NZ_JBHSFW010000004.1"/>
</dbReference>
<dbReference type="PANTHER" id="PTHR48105">
    <property type="entry name" value="THIOREDOXIN REDUCTASE 1-RELATED-RELATED"/>
    <property type="match status" value="1"/>
</dbReference>
<feature type="binding site" evidence="6">
    <location>
        <position position="90"/>
    </location>
    <ligand>
        <name>FAD</name>
        <dbReference type="ChEBI" id="CHEBI:57692"/>
    </ligand>
</feature>
<dbReference type="InterPro" id="IPR036188">
    <property type="entry name" value="FAD/NAD-bd_sf"/>
</dbReference>
<comment type="catalytic activity">
    <reaction evidence="6">
        <text>2 reduced [2Fe-2S]-[ferredoxin] + NADP(+) + H(+) = 2 oxidized [2Fe-2S]-[ferredoxin] + NADPH</text>
        <dbReference type="Rhea" id="RHEA:20125"/>
        <dbReference type="Rhea" id="RHEA-COMP:10000"/>
        <dbReference type="Rhea" id="RHEA-COMP:10001"/>
        <dbReference type="ChEBI" id="CHEBI:15378"/>
        <dbReference type="ChEBI" id="CHEBI:33737"/>
        <dbReference type="ChEBI" id="CHEBI:33738"/>
        <dbReference type="ChEBI" id="CHEBI:57783"/>
        <dbReference type="ChEBI" id="CHEBI:58349"/>
        <dbReference type="EC" id="1.18.1.2"/>
    </reaction>
</comment>
<evidence type="ECO:0000256" key="2">
    <source>
        <dbReference type="ARBA" id="ARBA00022630"/>
    </source>
</evidence>
<evidence type="ECO:0000259" key="7">
    <source>
        <dbReference type="Pfam" id="PF07992"/>
    </source>
</evidence>
<organism evidence="8 9">
    <name type="scientific">Camelliibacillus cellulosilyticus</name>
    <dbReference type="NCBI Taxonomy" id="2174486"/>
    <lineage>
        <taxon>Bacteria</taxon>
        <taxon>Bacillati</taxon>
        <taxon>Bacillota</taxon>
        <taxon>Bacilli</taxon>
        <taxon>Bacillales</taxon>
        <taxon>Sporolactobacillaceae</taxon>
        <taxon>Camelliibacillus</taxon>
    </lineage>
</organism>
<feature type="domain" description="FAD/NAD(P)-binding" evidence="7">
    <location>
        <begin position="8"/>
        <end position="295"/>
    </location>
</feature>
<reference evidence="9" key="1">
    <citation type="journal article" date="2019" name="Int. J. Syst. Evol. Microbiol.">
        <title>The Global Catalogue of Microorganisms (GCM) 10K type strain sequencing project: providing services to taxonomists for standard genome sequencing and annotation.</title>
        <authorList>
            <consortium name="The Broad Institute Genomics Platform"/>
            <consortium name="The Broad Institute Genome Sequencing Center for Infectious Disease"/>
            <person name="Wu L."/>
            <person name="Ma J."/>
        </authorList>
    </citation>
    <scope>NUCLEOTIDE SEQUENCE [LARGE SCALE GENOMIC DNA]</scope>
    <source>
        <strain evidence="9">CGMCC 1.16306</strain>
    </source>
</reference>
<dbReference type="Pfam" id="PF07992">
    <property type="entry name" value="Pyr_redox_2"/>
    <property type="match status" value="1"/>
</dbReference>
<dbReference type="Gene3D" id="3.50.50.60">
    <property type="entry name" value="FAD/NAD(P)-binding domain"/>
    <property type="match status" value="2"/>
</dbReference>
<evidence type="ECO:0000256" key="4">
    <source>
        <dbReference type="ARBA" id="ARBA00022857"/>
    </source>
</evidence>
<dbReference type="PRINTS" id="PR00368">
    <property type="entry name" value="FADPNR"/>
</dbReference>
<comment type="similarity">
    <text evidence="6">Belongs to the ferredoxin--NADP reductase type 2 family.</text>
</comment>
<dbReference type="EC" id="1.18.1.2" evidence="6"/>
<comment type="caution">
    <text evidence="6">Lacks conserved residue(s) required for the propagation of feature annotation.</text>
</comment>
<dbReference type="SUPFAM" id="SSF51905">
    <property type="entry name" value="FAD/NAD(P)-binding domain"/>
    <property type="match status" value="1"/>
</dbReference>
<sequence>MSGDRDLFDVTIIGGGSAGLYAAYYAGMREMKTKLIESRSKLGGTVAVFFPEKNIYDIGGIPKITGRDFVKQMTEQALLFDPAVVLGQTVEKLEKQADGTFLLTSANGETHASKTVIIAVGPGVFHLRRLELEDLDRYNGTHIHHEPEDLTDFYGKRVLIYGGLGSAIKMTYHLADKAEKVYLVYNRDTFSGFEKDIEQIKHLNVDIRTSRAITGFHEDGASLSEVYLEHAHTGAREAIAVDDVIIAQGYHCDLSLVKRWGFSLEGRRMPVDHNMATPLEGVYAIGDIAGYPKKWRLIASTFNEAITAVNSAKACLDPSAPAQVYSTILMD</sequence>
<evidence type="ECO:0000256" key="6">
    <source>
        <dbReference type="HAMAP-Rule" id="MF_01685"/>
    </source>
</evidence>
<keyword evidence="4 6" id="KW-0521">NADP</keyword>
<comment type="subunit">
    <text evidence="1 6">Homodimer.</text>
</comment>
<feature type="binding site" evidence="6">
    <location>
        <position position="287"/>
    </location>
    <ligand>
        <name>FAD</name>
        <dbReference type="ChEBI" id="CHEBI:57692"/>
    </ligand>
</feature>
<comment type="cofactor">
    <cofactor evidence="6">
        <name>FAD</name>
        <dbReference type="ChEBI" id="CHEBI:57692"/>
    </cofactor>
    <text evidence="6">Binds 1 FAD per subunit.</text>
</comment>
<evidence type="ECO:0000256" key="3">
    <source>
        <dbReference type="ARBA" id="ARBA00022827"/>
    </source>
</evidence>
<feature type="binding site" evidence="6">
    <location>
        <position position="50"/>
    </location>
    <ligand>
        <name>FAD</name>
        <dbReference type="ChEBI" id="CHEBI:57692"/>
    </ligand>
</feature>
<keyword evidence="5 6" id="KW-0560">Oxidoreductase</keyword>
<accession>A0ABV9GL65</accession>
<feature type="binding site" evidence="6">
    <location>
        <position position="125"/>
    </location>
    <ligand>
        <name>FAD</name>
        <dbReference type="ChEBI" id="CHEBI:57692"/>
    </ligand>
</feature>
<evidence type="ECO:0000256" key="1">
    <source>
        <dbReference type="ARBA" id="ARBA00011738"/>
    </source>
</evidence>
<protein>
    <recommendedName>
        <fullName evidence="6">Ferredoxin--NADP reductase</fullName>
        <shortName evidence="6">FNR</shortName>
        <shortName evidence="6">Fd-NADP(+) reductase</shortName>
        <ecNumber evidence="6">1.18.1.2</ecNumber>
    </recommendedName>
</protein>
<evidence type="ECO:0000256" key="5">
    <source>
        <dbReference type="ARBA" id="ARBA00023002"/>
    </source>
</evidence>
<evidence type="ECO:0000313" key="9">
    <source>
        <dbReference type="Proteomes" id="UP001596022"/>
    </source>
</evidence>
<dbReference type="InterPro" id="IPR023753">
    <property type="entry name" value="FAD/NAD-binding_dom"/>
</dbReference>
<dbReference type="PRINTS" id="PR00469">
    <property type="entry name" value="PNDRDTASEII"/>
</dbReference>
<keyword evidence="2 6" id="KW-0285">Flavoprotein</keyword>
<dbReference type="InterPro" id="IPR050097">
    <property type="entry name" value="Ferredoxin-NADP_redctase_2"/>
</dbReference>